<dbReference type="InterPro" id="IPR028889">
    <property type="entry name" value="USP"/>
</dbReference>
<dbReference type="GO" id="GO:0006508">
    <property type="term" value="P:proteolysis"/>
    <property type="evidence" value="ECO:0007669"/>
    <property type="project" value="UniProtKB-KW"/>
</dbReference>
<dbReference type="InterPro" id="IPR038765">
    <property type="entry name" value="Papain-like_cys_pep_sf"/>
</dbReference>
<dbReference type="InterPro" id="IPR050164">
    <property type="entry name" value="Peptidase_C19"/>
</dbReference>
<dbReference type="PANTHER" id="PTHR24006">
    <property type="entry name" value="UBIQUITIN CARBOXYL-TERMINAL HYDROLASE"/>
    <property type="match status" value="1"/>
</dbReference>
<dbReference type="GO" id="GO:0005634">
    <property type="term" value="C:nucleus"/>
    <property type="evidence" value="ECO:0007669"/>
    <property type="project" value="TreeGrafter"/>
</dbReference>
<organism evidence="10 11">
    <name type="scientific">Parthenolecanium corni</name>
    <dbReference type="NCBI Taxonomy" id="536013"/>
    <lineage>
        <taxon>Eukaryota</taxon>
        <taxon>Metazoa</taxon>
        <taxon>Ecdysozoa</taxon>
        <taxon>Arthropoda</taxon>
        <taxon>Hexapoda</taxon>
        <taxon>Insecta</taxon>
        <taxon>Pterygota</taxon>
        <taxon>Neoptera</taxon>
        <taxon>Paraneoptera</taxon>
        <taxon>Hemiptera</taxon>
        <taxon>Sternorrhyncha</taxon>
        <taxon>Coccoidea</taxon>
        <taxon>Coccidae</taxon>
        <taxon>Parthenolecanium</taxon>
    </lineage>
</organism>
<evidence type="ECO:0000256" key="4">
    <source>
        <dbReference type="ARBA" id="ARBA00022670"/>
    </source>
</evidence>
<feature type="compositionally biased region" description="Low complexity" evidence="8">
    <location>
        <begin position="607"/>
        <end position="642"/>
    </location>
</feature>
<feature type="region of interest" description="Disordered" evidence="8">
    <location>
        <begin position="601"/>
        <end position="670"/>
    </location>
</feature>
<dbReference type="GO" id="GO:0004843">
    <property type="term" value="F:cysteine-type deubiquitinase activity"/>
    <property type="evidence" value="ECO:0007669"/>
    <property type="project" value="UniProtKB-EC"/>
</dbReference>
<protein>
    <recommendedName>
        <fullName evidence="3">ubiquitinyl hydrolase 1</fullName>
        <ecNumber evidence="3">3.4.19.12</ecNumber>
    </recommendedName>
</protein>
<name>A0AAN9TFX8_9HEMI</name>
<dbReference type="EMBL" id="JBBCAQ010000022">
    <property type="protein sequence ID" value="KAK7590638.1"/>
    <property type="molecule type" value="Genomic_DNA"/>
</dbReference>
<dbReference type="AlphaFoldDB" id="A0AAN9TFX8"/>
<comment type="catalytic activity">
    <reaction evidence="1">
        <text>Thiol-dependent hydrolysis of ester, thioester, amide, peptide and isopeptide bonds formed by the C-terminal Gly of ubiquitin (a 76-residue protein attached to proteins as an intracellular targeting signal).</text>
        <dbReference type="EC" id="3.4.19.12"/>
    </reaction>
</comment>
<accession>A0AAN9TFX8</accession>
<dbReference type="PANTHER" id="PTHR24006:SF687">
    <property type="entry name" value="UBIQUITIN CARBOXYL-TERMINAL HYDROLASE 10"/>
    <property type="match status" value="1"/>
</dbReference>
<evidence type="ECO:0000256" key="3">
    <source>
        <dbReference type="ARBA" id="ARBA00012759"/>
    </source>
</evidence>
<evidence type="ECO:0000256" key="1">
    <source>
        <dbReference type="ARBA" id="ARBA00000707"/>
    </source>
</evidence>
<comment type="caution">
    <text evidence="10">The sequence shown here is derived from an EMBL/GenBank/DDBJ whole genome shotgun (WGS) entry which is preliminary data.</text>
</comment>
<feature type="region of interest" description="Disordered" evidence="8">
    <location>
        <begin position="201"/>
        <end position="293"/>
    </location>
</feature>
<evidence type="ECO:0000256" key="7">
    <source>
        <dbReference type="ARBA" id="ARBA00022807"/>
    </source>
</evidence>
<keyword evidence="7" id="KW-0788">Thiol protease</keyword>
<evidence type="ECO:0000256" key="8">
    <source>
        <dbReference type="SAM" id="MobiDB-lite"/>
    </source>
</evidence>
<dbReference type="GO" id="GO:0010506">
    <property type="term" value="P:regulation of autophagy"/>
    <property type="evidence" value="ECO:0007669"/>
    <property type="project" value="TreeGrafter"/>
</dbReference>
<feature type="region of interest" description="Disordered" evidence="8">
    <location>
        <begin position="112"/>
        <end position="152"/>
    </location>
</feature>
<dbReference type="InterPro" id="IPR001394">
    <property type="entry name" value="Peptidase_C19_UCH"/>
</dbReference>
<evidence type="ECO:0000256" key="2">
    <source>
        <dbReference type="ARBA" id="ARBA00005427"/>
    </source>
</evidence>
<sequence>MSRSDSQDTATWIRTRRQTPDGGSQLAIRPFPKERLPQRLSTLQDMGIVYRGVAWALIKEKPHSRSRTSACQLTRLGYELLSGSTVQPPLYPNYPVDPNQPHWIPAHPYGNAPIVNGRQSENDGSEGDSNVDDERGGGAAAGYPPPGVGLPAASTMQQQPVYQMMPPFSNVYVGNIPSAVNVQGFVNSPIPYPHPYSAMAPSAELATPPNNVGGGRGGNTNRSGSSGAGGKGTGGGGKMGTDKALNNSADSSPYNSVGPLPPPDSNATAAANDPSAPTLPPTLGPHPHPQANILPFGAMQYGYSYFPQAGHHPPPPHLTSQHAAGSPLYLPHPSMSVYHTPIYSSGPATAVFSTDNGMPPHSAVSAAPVSMPPPADLVVANHEVEVTVTSSATASTPASAILKAPGDSVASTNVAPNASAIDEPCKQSNLMVDSVAFEPESQKSGGPATDFVSENTSAAMNVSTPVGSTENVASVGLNSIVDNDAGVAVIAAETEKKPTTIQNSNPMVNEVTSLPVADKNSECAKVVVEKVDVTVEKGVHSISENNICGSRKVDTKEATAVPGTDKDKNIVSGVNASSSECLSNPKTTQQQLLDCADPVAVEMASRSSETGSNESKNSSSPESVNGKSNSSESANSSGFESGVSKLSLTAEKEETSEESSPPPSAATKTWASLFKGPSSSSVKSKASPAAVATMAASRLSSNETPANNMAAPTYAAQNADSAIHSSSSSLAGHTSSLNGGVPVAQCVIKSPSYRYSSSSSMSLADDTALPKIGELLKNYKLDHRAVNFEPRGLDNRSNFCYVNAILQALLACPPFYNLMKCISHNLHNTKTKLASKQHFPIIDSMVQFVDEFKLISQKARRDKVRKLDNMPHQEIQWGKPFEPNSVYNVLSVIQNNSVFTMGQQEDAQEFLTCLLNGLNDEMVELIQLADGTTNNGVNPRKIPPPPVKSTVTVKNNKKLSNGDIATEVNPPDDSDSEWKQVHSKIKPHRTNNLALTRTPLSEIFRGQMRSRVQKVGDSATNNIEPFFTLHLNIEKASSVKDALELLVGRDALEGVTSSRTNQEVDAWQQQTLEELPFVLLLHLKYFDFKHHTCTKIMKSIEFPIDLKLDIKLISSQSALRMKTTNSKSRQYKLFAVVYHDGKEASKGHYITDVFHIGYGGWIRYDDSRVCIVSENEVLKPKLPRVPYLLYYRRCDTIAALMQPPFEKR</sequence>
<keyword evidence="5" id="KW-0833">Ubl conjugation pathway</keyword>
<gene>
    <name evidence="10" type="ORF">V9T40_002251</name>
</gene>
<feature type="compositionally biased region" description="Polar residues" evidence="8">
    <location>
        <begin position="1"/>
        <end position="12"/>
    </location>
</feature>
<dbReference type="Gene3D" id="3.90.70.10">
    <property type="entry name" value="Cysteine proteinases"/>
    <property type="match status" value="1"/>
</dbReference>
<comment type="similarity">
    <text evidence="2">Belongs to the peptidase C19 family. USP10 subfamily.</text>
</comment>
<dbReference type="PROSITE" id="PS00973">
    <property type="entry name" value="USP_2"/>
    <property type="match status" value="1"/>
</dbReference>
<evidence type="ECO:0000256" key="6">
    <source>
        <dbReference type="ARBA" id="ARBA00022801"/>
    </source>
</evidence>
<feature type="domain" description="USP" evidence="9">
    <location>
        <begin position="791"/>
        <end position="1194"/>
    </location>
</feature>
<evidence type="ECO:0000259" key="9">
    <source>
        <dbReference type="PROSITE" id="PS50235"/>
    </source>
</evidence>
<feature type="compositionally biased region" description="Gly residues" evidence="8">
    <location>
        <begin position="226"/>
        <end position="239"/>
    </location>
</feature>
<feature type="compositionally biased region" description="Pro residues" evidence="8">
    <location>
        <begin position="277"/>
        <end position="288"/>
    </location>
</feature>
<evidence type="ECO:0000313" key="10">
    <source>
        <dbReference type="EMBL" id="KAK7590638.1"/>
    </source>
</evidence>
<dbReference type="Pfam" id="PF00443">
    <property type="entry name" value="UCH"/>
    <property type="match status" value="1"/>
</dbReference>
<dbReference type="SUPFAM" id="SSF54001">
    <property type="entry name" value="Cysteine proteinases"/>
    <property type="match status" value="1"/>
</dbReference>
<dbReference type="CDD" id="cd02257">
    <property type="entry name" value="Peptidase_C19"/>
    <property type="match status" value="1"/>
</dbReference>
<dbReference type="FunFam" id="3.90.70.10:FF:000092">
    <property type="entry name" value="Ubiquitin carboxyl-terminal hydrolase"/>
    <property type="match status" value="1"/>
</dbReference>
<dbReference type="InterPro" id="IPR018200">
    <property type="entry name" value="USP_CS"/>
</dbReference>
<dbReference type="Proteomes" id="UP001367676">
    <property type="component" value="Unassembled WGS sequence"/>
</dbReference>
<dbReference type="GO" id="GO:0016579">
    <property type="term" value="P:protein deubiquitination"/>
    <property type="evidence" value="ECO:0007669"/>
    <property type="project" value="InterPro"/>
</dbReference>
<reference evidence="10 11" key="1">
    <citation type="submission" date="2024-03" db="EMBL/GenBank/DDBJ databases">
        <title>Adaptation during the transition from Ophiocordyceps entomopathogen to insect associate is accompanied by gene loss and intensified selection.</title>
        <authorList>
            <person name="Ward C.M."/>
            <person name="Onetto C.A."/>
            <person name="Borneman A.R."/>
        </authorList>
    </citation>
    <scope>NUCLEOTIDE SEQUENCE [LARGE SCALE GENOMIC DNA]</scope>
    <source>
        <strain evidence="10">AWRI1</strain>
        <tissue evidence="10">Single Adult Female</tissue>
    </source>
</reference>
<keyword evidence="11" id="KW-1185">Reference proteome</keyword>
<keyword evidence="4" id="KW-0645">Protease</keyword>
<dbReference type="PROSITE" id="PS50235">
    <property type="entry name" value="USP_3"/>
    <property type="match status" value="1"/>
</dbReference>
<dbReference type="GO" id="GO:0030330">
    <property type="term" value="P:DNA damage response, signal transduction by p53 class mediator"/>
    <property type="evidence" value="ECO:0007669"/>
    <property type="project" value="TreeGrafter"/>
</dbReference>
<proteinExistence type="inferred from homology"/>
<evidence type="ECO:0000313" key="11">
    <source>
        <dbReference type="Proteomes" id="UP001367676"/>
    </source>
</evidence>
<feature type="compositionally biased region" description="Polar residues" evidence="8">
    <location>
        <begin position="244"/>
        <end position="255"/>
    </location>
</feature>
<keyword evidence="6" id="KW-0378">Hydrolase</keyword>
<evidence type="ECO:0000256" key="5">
    <source>
        <dbReference type="ARBA" id="ARBA00022786"/>
    </source>
</evidence>
<dbReference type="GO" id="GO:0005829">
    <property type="term" value="C:cytosol"/>
    <property type="evidence" value="ECO:0007669"/>
    <property type="project" value="TreeGrafter"/>
</dbReference>
<feature type="region of interest" description="Disordered" evidence="8">
    <location>
        <begin position="1"/>
        <end position="26"/>
    </location>
</feature>
<dbReference type="EC" id="3.4.19.12" evidence="3"/>